<dbReference type="InterPro" id="IPR037066">
    <property type="entry name" value="Plug_dom_sf"/>
</dbReference>
<sequence length="686" mass="77295">MPWSAEAPLPAVLTPARMSQPQSEVPGSVTVLDRELIQRSGARELAEVMRFVPGMQALNVDGNVPTVGYHPTLARDTRRMLVLIDGRSVYQPGLARVMWNNLPLDLADVERIEVSRGPSAASYGANAYTAVVNIVTRHPLDVTRTALAAETGSNGIHGLRAHQGLRWQDGALRWSLSEHGDRGYDHRDLIDGLRQHDSKRIRQGNLRLVYELDASNTVELWLGGAETRQQRPPEAGWSQFARWTDSRSDSHQNLFVQGRWQHQLSPEHQLQLQGYAQWSRTDDTLSLCALDPLTGQPGPGGGLLFSRELRDLFEAQGRDLNATLAALPGDAASVQRYQTLLASGAAPLCGRVDRGLQEGRLDLELQDTWQLHPRLRLVSGAQLRHDSADSEFYLGGQRDNRSHALFGQLEWRVLDPLLLHFGSFYQQDQINGRQLSPRAALVWRPAPGHGVRLVHSRAVRTVDLFEAHADYDIRLHGLSPAWRQQAAALLGDTQARLFLTQSADGSLQPEKIRASEIGYFMGKGPLVLDLRVFDEHLTSLITHPMNPVEFEAHNNDWVTHHGWEATLDLRPHWRHQLRLTAAEIRSRSSARAERRLAAHHSGSALWHWTLDPHWNLGLRYLRAQPLNTRRYEQLGAMLQYQQPLAAATTLQWTLSGEYSLSRDAVVFAENYYRERYRVWLGATLSF</sequence>
<keyword evidence="13" id="KW-1185">Reference proteome</keyword>
<evidence type="ECO:0000256" key="3">
    <source>
        <dbReference type="ARBA" id="ARBA00022452"/>
    </source>
</evidence>
<evidence type="ECO:0000256" key="4">
    <source>
        <dbReference type="ARBA" id="ARBA00022692"/>
    </source>
</evidence>
<dbReference type="Proteomes" id="UP001562065">
    <property type="component" value="Unassembled WGS sequence"/>
</dbReference>
<gene>
    <name evidence="12" type="ORF">AB5I84_11510</name>
</gene>
<accession>A0ABV4AJS5</accession>
<dbReference type="SUPFAM" id="SSF56935">
    <property type="entry name" value="Porins"/>
    <property type="match status" value="1"/>
</dbReference>
<dbReference type="EMBL" id="JBGCUO010000001">
    <property type="protein sequence ID" value="MEY1662778.1"/>
    <property type="molecule type" value="Genomic_DNA"/>
</dbReference>
<dbReference type="Gene3D" id="2.170.130.10">
    <property type="entry name" value="TonB-dependent receptor, plug domain"/>
    <property type="match status" value="1"/>
</dbReference>
<keyword evidence="3 8" id="KW-1134">Transmembrane beta strand</keyword>
<organism evidence="12 13">
    <name type="scientific">Isoalcanivorax beigongshangi</name>
    <dbReference type="NCBI Taxonomy" id="3238810"/>
    <lineage>
        <taxon>Bacteria</taxon>
        <taxon>Pseudomonadati</taxon>
        <taxon>Pseudomonadota</taxon>
        <taxon>Gammaproteobacteria</taxon>
        <taxon>Oceanospirillales</taxon>
        <taxon>Alcanivoracaceae</taxon>
        <taxon>Isoalcanivorax</taxon>
    </lineage>
</organism>
<evidence type="ECO:0000313" key="13">
    <source>
        <dbReference type="Proteomes" id="UP001562065"/>
    </source>
</evidence>
<dbReference type="InterPro" id="IPR012910">
    <property type="entry name" value="Plug_dom"/>
</dbReference>
<dbReference type="PANTHER" id="PTHR30069">
    <property type="entry name" value="TONB-DEPENDENT OUTER MEMBRANE RECEPTOR"/>
    <property type="match status" value="1"/>
</dbReference>
<dbReference type="Pfam" id="PF07715">
    <property type="entry name" value="Plug"/>
    <property type="match status" value="1"/>
</dbReference>
<keyword evidence="2 8" id="KW-0813">Transport</keyword>
<proteinExistence type="inferred from homology"/>
<keyword evidence="7 8" id="KW-0998">Cell outer membrane</keyword>
<evidence type="ECO:0000256" key="9">
    <source>
        <dbReference type="RuleBase" id="RU003357"/>
    </source>
</evidence>
<keyword evidence="6 8" id="KW-0472">Membrane</keyword>
<keyword evidence="12" id="KW-0675">Receptor</keyword>
<comment type="subcellular location">
    <subcellularLocation>
        <location evidence="1 8">Cell outer membrane</location>
        <topology evidence="1 8">Multi-pass membrane protein</topology>
    </subcellularLocation>
</comment>
<dbReference type="RefSeq" id="WP_369456004.1">
    <property type="nucleotide sequence ID" value="NZ_JBGCUO010000001.1"/>
</dbReference>
<keyword evidence="4 8" id="KW-0812">Transmembrane</keyword>
<feature type="domain" description="TonB-dependent receptor-like beta-barrel" evidence="10">
    <location>
        <begin position="225"/>
        <end position="641"/>
    </location>
</feature>
<comment type="caution">
    <text evidence="12">The sequence shown here is derived from an EMBL/GenBank/DDBJ whole genome shotgun (WGS) entry which is preliminary data.</text>
</comment>
<protein>
    <submittedName>
        <fullName evidence="12">TonB-dependent receptor plug domain-containing protein</fullName>
    </submittedName>
</protein>
<dbReference type="InterPro" id="IPR000531">
    <property type="entry name" value="Beta-barrel_TonB"/>
</dbReference>
<evidence type="ECO:0000256" key="5">
    <source>
        <dbReference type="ARBA" id="ARBA00023077"/>
    </source>
</evidence>
<dbReference type="InterPro" id="IPR036942">
    <property type="entry name" value="Beta-barrel_TonB_sf"/>
</dbReference>
<evidence type="ECO:0000256" key="7">
    <source>
        <dbReference type="ARBA" id="ARBA00023237"/>
    </source>
</evidence>
<comment type="similarity">
    <text evidence="8 9">Belongs to the TonB-dependent receptor family.</text>
</comment>
<evidence type="ECO:0000256" key="8">
    <source>
        <dbReference type="PROSITE-ProRule" id="PRU01360"/>
    </source>
</evidence>
<feature type="domain" description="TonB-dependent receptor plug" evidence="11">
    <location>
        <begin position="22"/>
        <end position="128"/>
    </location>
</feature>
<dbReference type="PANTHER" id="PTHR30069:SF27">
    <property type="entry name" value="BLL4766 PROTEIN"/>
    <property type="match status" value="1"/>
</dbReference>
<name>A0ABV4AJS5_9GAMM</name>
<reference evidence="12 13" key="1">
    <citation type="submission" date="2024-07" db="EMBL/GenBank/DDBJ databases">
        <authorList>
            <person name="Ren Q."/>
        </authorList>
    </citation>
    <scope>NUCLEOTIDE SEQUENCE [LARGE SCALE GENOMIC DNA]</scope>
    <source>
        <strain evidence="12 13">REN37</strain>
    </source>
</reference>
<evidence type="ECO:0000313" key="12">
    <source>
        <dbReference type="EMBL" id="MEY1662778.1"/>
    </source>
</evidence>
<evidence type="ECO:0000259" key="11">
    <source>
        <dbReference type="Pfam" id="PF07715"/>
    </source>
</evidence>
<dbReference type="PROSITE" id="PS52016">
    <property type="entry name" value="TONB_DEPENDENT_REC_3"/>
    <property type="match status" value="1"/>
</dbReference>
<evidence type="ECO:0000259" key="10">
    <source>
        <dbReference type="Pfam" id="PF00593"/>
    </source>
</evidence>
<evidence type="ECO:0000256" key="6">
    <source>
        <dbReference type="ARBA" id="ARBA00023136"/>
    </source>
</evidence>
<evidence type="ECO:0000256" key="1">
    <source>
        <dbReference type="ARBA" id="ARBA00004571"/>
    </source>
</evidence>
<keyword evidence="5 9" id="KW-0798">TonB box</keyword>
<dbReference type="InterPro" id="IPR039426">
    <property type="entry name" value="TonB-dep_rcpt-like"/>
</dbReference>
<dbReference type="Gene3D" id="2.40.170.20">
    <property type="entry name" value="TonB-dependent receptor, beta-barrel domain"/>
    <property type="match status" value="1"/>
</dbReference>
<evidence type="ECO:0000256" key="2">
    <source>
        <dbReference type="ARBA" id="ARBA00022448"/>
    </source>
</evidence>
<dbReference type="Pfam" id="PF00593">
    <property type="entry name" value="TonB_dep_Rec_b-barrel"/>
    <property type="match status" value="1"/>
</dbReference>